<dbReference type="Pfam" id="PF08649">
    <property type="entry name" value="DASH_Dad1"/>
    <property type="match status" value="1"/>
</dbReference>
<feature type="region of interest" description="Disordered" evidence="17">
    <location>
        <begin position="72"/>
        <end position="93"/>
    </location>
</feature>
<keyword evidence="19" id="KW-1185">Reference proteome</keyword>
<comment type="caution">
    <text evidence="18">The sequence shown here is derived from an EMBL/GenBank/DDBJ whole genome shotgun (WGS) entry which is preliminary data.</text>
</comment>
<dbReference type="GO" id="GO:0005876">
    <property type="term" value="C:spindle microtubule"/>
    <property type="evidence" value="ECO:0007669"/>
    <property type="project" value="TreeGrafter"/>
</dbReference>
<accession>A0A8K0JDK6</accession>
<evidence type="ECO:0000256" key="10">
    <source>
        <dbReference type="ARBA" id="ARBA00022776"/>
    </source>
</evidence>
<keyword evidence="7" id="KW-0963">Cytoplasm</keyword>
<evidence type="ECO:0000256" key="4">
    <source>
        <dbReference type="ARBA" id="ARBA00010146"/>
    </source>
</evidence>
<dbReference type="PANTHER" id="PTHR28025">
    <property type="entry name" value="DASH COMPLEX SUBUNIT DAD1"/>
    <property type="match status" value="1"/>
</dbReference>
<dbReference type="InterPro" id="IPR013958">
    <property type="entry name" value="DASH_Dad1"/>
</dbReference>
<protein>
    <recommendedName>
        <fullName evidence="5">DASH complex subunit DAD1</fullName>
    </recommendedName>
    <alternativeName>
        <fullName evidence="16">Outer kinetochore protein DAD1</fullName>
    </alternativeName>
</protein>
<reference evidence="18" key="1">
    <citation type="journal article" date="2020" name="bioRxiv">
        <title>Whole genome comparisons of ergot fungi reveals the divergence and evolution of species within the genus Claviceps are the result of varying mechanisms driving genome evolution and host range expansion.</title>
        <authorList>
            <person name="Wyka S.A."/>
            <person name="Mondo S.J."/>
            <person name="Liu M."/>
            <person name="Dettman J."/>
            <person name="Nalam V."/>
            <person name="Broders K.D."/>
        </authorList>
    </citation>
    <scope>NUCLEOTIDE SEQUENCE</scope>
    <source>
        <strain evidence="18">CCC 489</strain>
    </source>
</reference>
<dbReference type="GO" id="GO:0051010">
    <property type="term" value="F:microtubule plus-end binding"/>
    <property type="evidence" value="ECO:0007669"/>
    <property type="project" value="TreeGrafter"/>
</dbReference>
<keyword evidence="12" id="KW-0206">Cytoskeleton</keyword>
<evidence type="ECO:0000256" key="15">
    <source>
        <dbReference type="ARBA" id="ARBA00023328"/>
    </source>
</evidence>
<evidence type="ECO:0000256" key="16">
    <source>
        <dbReference type="ARBA" id="ARBA00030566"/>
    </source>
</evidence>
<evidence type="ECO:0000256" key="1">
    <source>
        <dbReference type="ARBA" id="ARBA00004123"/>
    </source>
</evidence>
<keyword evidence="9" id="KW-0493">Microtubule</keyword>
<keyword evidence="10" id="KW-0498">Mitosis</keyword>
<evidence type="ECO:0000256" key="7">
    <source>
        <dbReference type="ARBA" id="ARBA00022490"/>
    </source>
</evidence>
<keyword evidence="8" id="KW-0132">Cell division</keyword>
<name>A0A8K0JDK6_9HYPO</name>
<comment type="similarity">
    <text evidence="4">Belongs to the DASH complex DAD1 family.</text>
</comment>
<keyword evidence="15" id="KW-0137">Centromere</keyword>
<evidence type="ECO:0000256" key="6">
    <source>
        <dbReference type="ARBA" id="ARBA00022454"/>
    </source>
</evidence>
<dbReference type="AlphaFoldDB" id="A0A8K0JDK6"/>
<dbReference type="GO" id="GO:0042729">
    <property type="term" value="C:DASH complex"/>
    <property type="evidence" value="ECO:0007669"/>
    <property type="project" value="InterPro"/>
</dbReference>
<evidence type="ECO:0000256" key="3">
    <source>
        <dbReference type="ARBA" id="ARBA00004629"/>
    </source>
</evidence>
<evidence type="ECO:0000256" key="14">
    <source>
        <dbReference type="ARBA" id="ARBA00023306"/>
    </source>
</evidence>
<dbReference type="GO" id="GO:0044732">
    <property type="term" value="C:mitotic spindle pole body"/>
    <property type="evidence" value="ECO:0007669"/>
    <property type="project" value="TreeGrafter"/>
</dbReference>
<comment type="subcellular location">
    <subcellularLocation>
        <location evidence="3">Chromosome</location>
        <location evidence="3">Centromere</location>
        <location evidence="3">Kinetochore</location>
    </subcellularLocation>
    <subcellularLocation>
        <location evidence="2">Cytoplasm</location>
        <location evidence="2">Cytoskeleton</location>
        <location evidence="2">Spindle</location>
    </subcellularLocation>
    <subcellularLocation>
        <location evidence="1">Nucleus</location>
    </subcellularLocation>
</comment>
<gene>
    <name evidence="18" type="ORF">E4U42_001027</name>
</gene>
<dbReference type="Proteomes" id="UP000811619">
    <property type="component" value="Unassembled WGS sequence"/>
</dbReference>
<evidence type="ECO:0000256" key="9">
    <source>
        <dbReference type="ARBA" id="ARBA00022701"/>
    </source>
</evidence>
<organism evidence="18 19">
    <name type="scientific">Claviceps africana</name>
    <dbReference type="NCBI Taxonomy" id="83212"/>
    <lineage>
        <taxon>Eukaryota</taxon>
        <taxon>Fungi</taxon>
        <taxon>Dikarya</taxon>
        <taxon>Ascomycota</taxon>
        <taxon>Pezizomycotina</taxon>
        <taxon>Sordariomycetes</taxon>
        <taxon>Hypocreomycetidae</taxon>
        <taxon>Hypocreales</taxon>
        <taxon>Clavicipitaceae</taxon>
        <taxon>Claviceps</taxon>
    </lineage>
</organism>
<sequence length="93" mass="10583">MAKRQRTTDPDPDPERSFFESQREALLSDIALSFEHVLGNINKLNRSLEEVIKMGNDFSSVEALWSQFETVMAKDERPKPQEEATEPTKQGAS</sequence>
<dbReference type="GO" id="GO:0072686">
    <property type="term" value="C:mitotic spindle"/>
    <property type="evidence" value="ECO:0007669"/>
    <property type="project" value="InterPro"/>
</dbReference>
<dbReference type="GO" id="GO:0051301">
    <property type="term" value="P:cell division"/>
    <property type="evidence" value="ECO:0007669"/>
    <property type="project" value="UniProtKB-KW"/>
</dbReference>
<evidence type="ECO:0000313" key="18">
    <source>
        <dbReference type="EMBL" id="KAG5930455.1"/>
    </source>
</evidence>
<keyword evidence="14" id="KW-0131">Cell cycle</keyword>
<evidence type="ECO:0000256" key="11">
    <source>
        <dbReference type="ARBA" id="ARBA00022838"/>
    </source>
</evidence>
<evidence type="ECO:0000256" key="5">
    <source>
        <dbReference type="ARBA" id="ARBA00020261"/>
    </source>
</evidence>
<feature type="compositionally biased region" description="Basic and acidic residues" evidence="17">
    <location>
        <begin position="72"/>
        <end position="82"/>
    </location>
</feature>
<keyword evidence="6" id="KW-0158">Chromosome</keyword>
<evidence type="ECO:0000313" key="19">
    <source>
        <dbReference type="Proteomes" id="UP000811619"/>
    </source>
</evidence>
<dbReference type="PANTHER" id="PTHR28025:SF1">
    <property type="entry name" value="DASH COMPLEX SUBUNIT DAD1"/>
    <property type="match status" value="1"/>
</dbReference>
<evidence type="ECO:0000256" key="2">
    <source>
        <dbReference type="ARBA" id="ARBA00004186"/>
    </source>
</evidence>
<dbReference type="OrthoDB" id="5566853at2759"/>
<keyword evidence="13" id="KW-0539">Nucleus</keyword>
<dbReference type="EMBL" id="SRPY01000013">
    <property type="protein sequence ID" value="KAG5930455.1"/>
    <property type="molecule type" value="Genomic_DNA"/>
</dbReference>
<evidence type="ECO:0000256" key="17">
    <source>
        <dbReference type="SAM" id="MobiDB-lite"/>
    </source>
</evidence>
<evidence type="ECO:0000256" key="12">
    <source>
        <dbReference type="ARBA" id="ARBA00023212"/>
    </source>
</evidence>
<evidence type="ECO:0000256" key="8">
    <source>
        <dbReference type="ARBA" id="ARBA00022618"/>
    </source>
</evidence>
<keyword evidence="11" id="KW-0995">Kinetochore</keyword>
<proteinExistence type="inferred from homology"/>
<evidence type="ECO:0000256" key="13">
    <source>
        <dbReference type="ARBA" id="ARBA00023242"/>
    </source>
</evidence>